<dbReference type="AlphaFoldDB" id="A0A1M6PPA3"/>
<organism evidence="4 5">
    <name type="scientific">Caminicella sporogenes DSM 14501</name>
    <dbReference type="NCBI Taxonomy" id="1121266"/>
    <lineage>
        <taxon>Bacteria</taxon>
        <taxon>Bacillati</taxon>
        <taxon>Bacillota</taxon>
        <taxon>Clostridia</taxon>
        <taxon>Peptostreptococcales</taxon>
        <taxon>Caminicellaceae</taxon>
        <taxon>Caminicella</taxon>
    </lineage>
</organism>
<protein>
    <submittedName>
        <fullName evidence="4">Germination protein YpeB</fullName>
    </submittedName>
</protein>
<dbReference type="NCBIfam" id="TIGR02889">
    <property type="entry name" value="spore_YpeB"/>
    <property type="match status" value="1"/>
</dbReference>
<sequence length="453" mass="52576">MRKGIIIILVLALIATGIWGYWQYKEKNDYYTFLDNQFQRMFYDLIGSVETISTDISKLLVSSQDKENIVLYSNILMNAYNAQEKLSQLPIKHEDVTKIEKFLSQVGDYTFALSRKNLNGDQLNYKDKANLEKLQSYSVELAEDLHDIHKKVLKGTVWKNELRKKGSKKLNRKAKKENPIQTKFVKFQERMVEYPELIYDGPFSEHAIQGMKPRLVGKKISIEEAQKRVTQFLGNTVVKEVKKRENARGKIDTYSFTVKPQNKSQNKQNPIYIDISQKGGKVVWMLNNRKVERANISQKQAINRASNFLDEKGYKNMVPTFSLKYDNVVTINYVYSQDGVLMYPDLIKVKIALDDGSIVGFDATKFLIANYKRNIPKAKLTPQQARQKVSMQVKVNDKPRLCYIPTPSFREIYCYEFKTEYKGDTFFIYINAQTGEEEKILKLIKSENGTLMI</sequence>
<dbReference type="Pfam" id="PF20769">
    <property type="entry name" value="YPEB_N"/>
    <property type="match status" value="1"/>
</dbReference>
<accession>A0A1M6PPA3</accession>
<dbReference type="EMBL" id="FRAJ01000009">
    <property type="protein sequence ID" value="SHK09737.1"/>
    <property type="molecule type" value="Genomic_DNA"/>
</dbReference>
<dbReference type="Pfam" id="PF03413">
    <property type="entry name" value="PepSY"/>
    <property type="match status" value="1"/>
</dbReference>
<proteinExistence type="predicted"/>
<evidence type="ECO:0000313" key="4">
    <source>
        <dbReference type="EMBL" id="SHK09737.1"/>
    </source>
</evidence>
<evidence type="ECO:0000313" key="5">
    <source>
        <dbReference type="Proteomes" id="UP000184082"/>
    </source>
</evidence>
<evidence type="ECO:0000259" key="1">
    <source>
        <dbReference type="Pfam" id="PF03413"/>
    </source>
</evidence>
<dbReference type="InterPro" id="IPR025711">
    <property type="entry name" value="PepSY"/>
</dbReference>
<feature type="domain" description="Sporulation protein YpeB PepSY1 and PepSY2" evidence="2">
    <location>
        <begin position="180"/>
        <end position="376"/>
    </location>
</feature>
<feature type="domain" description="Sporulation protein YpeB N-terminal" evidence="3">
    <location>
        <begin position="26"/>
        <end position="157"/>
    </location>
</feature>
<dbReference type="Proteomes" id="UP000184082">
    <property type="component" value="Unassembled WGS sequence"/>
</dbReference>
<dbReference type="InterPro" id="IPR048402">
    <property type="entry name" value="YpeB_N"/>
</dbReference>
<evidence type="ECO:0000259" key="2">
    <source>
        <dbReference type="Pfam" id="PF14620"/>
    </source>
</evidence>
<gene>
    <name evidence="4" type="ORF">SAMN02745883_01250</name>
</gene>
<feature type="domain" description="PepSY" evidence="1">
    <location>
        <begin position="379"/>
        <end position="440"/>
    </location>
</feature>
<reference evidence="4 5" key="1">
    <citation type="submission" date="2016-11" db="EMBL/GenBank/DDBJ databases">
        <authorList>
            <person name="Jaros S."/>
            <person name="Januszkiewicz K."/>
            <person name="Wedrychowicz H."/>
        </authorList>
    </citation>
    <scope>NUCLEOTIDE SEQUENCE [LARGE SCALE GENOMIC DNA]</scope>
    <source>
        <strain evidence="4 5">DSM 14501</strain>
    </source>
</reference>
<name>A0A1M6PPA3_9FIRM</name>
<evidence type="ECO:0000259" key="3">
    <source>
        <dbReference type="Pfam" id="PF20769"/>
    </source>
</evidence>
<dbReference type="RefSeq" id="WP_072966660.1">
    <property type="nucleotide sequence ID" value="NZ_FRAJ01000009.1"/>
</dbReference>
<dbReference type="InterPro" id="IPR014239">
    <property type="entry name" value="YpeB_PepSY1-2"/>
</dbReference>
<keyword evidence="5" id="KW-1185">Reference proteome</keyword>
<dbReference type="Pfam" id="PF14620">
    <property type="entry name" value="YPEB_PepSY1-2"/>
    <property type="match status" value="1"/>
</dbReference>
<dbReference type="STRING" id="1121266.SAMN02745883_01250"/>
<dbReference type="GO" id="GO:0009847">
    <property type="term" value="P:spore germination"/>
    <property type="evidence" value="ECO:0007669"/>
    <property type="project" value="InterPro"/>
</dbReference>